<keyword evidence="4 6" id="KW-1133">Transmembrane helix</keyword>
<dbReference type="EMBL" id="JRHO01000014">
    <property type="protein sequence ID" value="KGK97757.1"/>
    <property type="molecule type" value="Genomic_DNA"/>
</dbReference>
<dbReference type="Pfam" id="PF13396">
    <property type="entry name" value="PLDc_N"/>
    <property type="match status" value="1"/>
</dbReference>
<keyword evidence="3 6" id="KW-0812">Transmembrane</keyword>
<keyword evidence="2" id="KW-1003">Cell membrane</keyword>
<name>A0A099SXX7_METMT</name>
<protein>
    <recommendedName>
        <fullName evidence="7">Cardiolipin synthase N-terminal domain-containing protein</fullName>
    </recommendedName>
</protein>
<evidence type="ECO:0000256" key="2">
    <source>
        <dbReference type="ARBA" id="ARBA00022475"/>
    </source>
</evidence>
<organism evidence="8 9">
    <name type="scientific">Methanococcoides methylutens</name>
    <dbReference type="NCBI Taxonomy" id="2226"/>
    <lineage>
        <taxon>Archaea</taxon>
        <taxon>Methanobacteriati</taxon>
        <taxon>Methanobacteriota</taxon>
        <taxon>Stenosarchaea group</taxon>
        <taxon>Methanomicrobia</taxon>
        <taxon>Methanosarcinales</taxon>
        <taxon>Methanosarcinaceae</taxon>
        <taxon>Methanococcoides</taxon>
    </lineage>
</organism>
<evidence type="ECO:0000256" key="1">
    <source>
        <dbReference type="ARBA" id="ARBA00004651"/>
    </source>
</evidence>
<dbReference type="AlphaFoldDB" id="A0A099SXX7"/>
<dbReference type="Proteomes" id="UP000029859">
    <property type="component" value="Unassembled WGS sequence"/>
</dbReference>
<proteinExistence type="predicted"/>
<dbReference type="GO" id="GO:0005886">
    <property type="term" value="C:plasma membrane"/>
    <property type="evidence" value="ECO:0007669"/>
    <property type="project" value="UniProtKB-SubCell"/>
</dbReference>
<dbReference type="RefSeq" id="WP_048194800.1">
    <property type="nucleotide sequence ID" value="NZ_CAAGSM010000005.1"/>
</dbReference>
<evidence type="ECO:0000256" key="3">
    <source>
        <dbReference type="ARBA" id="ARBA00022692"/>
    </source>
</evidence>
<comment type="subcellular location">
    <subcellularLocation>
        <location evidence="1">Cell membrane</location>
        <topology evidence="1">Multi-pass membrane protein</topology>
    </subcellularLocation>
</comment>
<accession>A0A099SXX7</accession>
<gene>
    <name evidence="8" type="ORF">LI82_08240</name>
</gene>
<evidence type="ECO:0000313" key="8">
    <source>
        <dbReference type="EMBL" id="KGK97757.1"/>
    </source>
</evidence>
<keyword evidence="9" id="KW-1185">Reference proteome</keyword>
<evidence type="ECO:0000256" key="4">
    <source>
        <dbReference type="ARBA" id="ARBA00022989"/>
    </source>
</evidence>
<reference evidence="8 9" key="1">
    <citation type="submission" date="2014-09" db="EMBL/GenBank/DDBJ databases">
        <title>Draft genome sequence of an obligately methylotrophic methanogen, Methanococcoides methylutens, isolated from marine sediment.</title>
        <authorList>
            <person name="Guan Y."/>
            <person name="Ngugi D.K."/>
            <person name="Blom J."/>
            <person name="Ali S."/>
            <person name="Ferry J.G."/>
            <person name="Stingl U."/>
        </authorList>
    </citation>
    <scope>NUCLEOTIDE SEQUENCE [LARGE SCALE GENOMIC DNA]</scope>
    <source>
        <strain evidence="8 9">DSM 2657</strain>
    </source>
</reference>
<evidence type="ECO:0000256" key="5">
    <source>
        <dbReference type="ARBA" id="ARBA00023136"/>
    </source>
</evidence>
<comment type="caution">
    <text evidence="8">The sequence shown here is derived from an EMBL/GenBank/DDBJ whole genome shotgun (WGS) entry which is preliminary data.</text>
</comment>
<evidence type="ECO:0000259" key="7">
    <source>
        <dbReference type="Pfam" id="PF13396"/>
    </source>
</evidence>
<dbReference type="OrthoDB" id="137139at2157"/>
<feature type="transmembrane region" description="Helical" evidence="6">
    <location>
        <begin position="49"/>
        <end position="68"/>
    </location>
</feature>
<feature type="domain" description="Cardiolipin synthase N-terminal" evidence="7">
    <location>
        <begin position="28"/>
        <end position="70"/>
    </location>
</feature>
<evidence type="ECO:0000313" key="9">
    <source>
        <dbReference type="Proteomes" id="UP000029859"/>
    </source>
</evidence>
<keyword evidence="5 6" id="KW-0472">Membrane</keyword>
<sequence>MLDSWIFFPINAIMFLMFAGLAIASTLFWIWMLIDCAMNEPSQGNDKLIWAIIIVFTQLLGAVIYFFFRRPKRIAQEISKSSEN</sequence>
<feature type="transmembrane region" description="Helical" evidence="6">
    <location>
        <begin position="12"/>
        <end position="34"/>
    </location>
</feature>
<evidence type="ECO:0000256" key="6">
    <source>
        <dbReference type="SAM" id="Phobius"/>
    </source>
</evidence>
<dbReference type="InterPro" id="IPR027379">
    <property type="entry name" value="CLS_N"/>
</dbReference>